<dbReference type="Proteomes" id="UP000037600">
    <property type="component" value="Unassembled WGS sequence"/>
</dbReference>
<dbReference type="STRING" id="1513271.XM47_09470"/>
<comment type="caution">
    <text evidence="1">The sequence shown here is derived from an EMBL/GenBank/DDBJ whole genome shotgun (WGS) entry which is preliminary data.</text>
</comment>
<sequence>MISTSFKKLTRTLSLFCLCPLLIMCTDERNYASVALLKDVDREMAPQFVKGVWRYRGARAIDKGIAIYIQIPDRLDISASQHKDYIIQTICPDRDHDEFWQKLTRYDLFIRTYNYVDRNYIEARCPSNYSR</sequence>
<gene>
    <name evidence="1" type="ORF">XM47_09470</name>
</gene>
<dbReference type="RefSeq" id="WP_048691967.1">
    <property type="nucleotide sequence ID" value="NZ_KQ130489.1"/>
</dbReference>
<organism evidence="1 2">
    <name type="scientific">Catenovulum maritimum</name>
    <dbReference type="NCBI Taxonomy" id="1513271"/>
    <lineage>
        <taxon>Bacteria</taxon>
        <taxon>Pseudomonadati</taxon>
        <taxon>Pseudomonadota</taxon>
        <taxon>Gammaproteobacteria</taxon>
        <taxon>Alteromonadales</taxon>
        <taxon>Alteromonadaceae</taxon>
        <taxon>Catenovulum</taxon>
    </lineage>
</organism>
<dbReference type="AlphaFoldDB" id="A0A0J8GR04"/>
<protein>
    <submittedName>
        <fullName evidence="1">Uncharacterized protein</fullName>
    </submittedName>
</protein>
<proteinExistence type="predicted"/>
<name>A0A0J8GR04_9ALTE</name>
<evidence type="ECO:0000313" key="2">
    <source>
        <dbReference type="Proteomes" id="UP000037600"/>
    </source>
</evidence>
<dbReference type="EMBL" id="LAZL01000012">
    <property type="protein sequence ID" value="KMT65260.1"/>
    <property type="molecule type" value="Genomic_DNA"/>
</dbReference>
<accession>A0A0J8GR04</accession>
<keyword evidence="2" id="KW-1185">Reference proteome</keyword>
<dbReference type="OrthoDB" id="6386237at2"/>
<reference evidence="1 2" key="1">
    <citation type="submission" date="2015-04" db="EMBL/GenBank/DDBJ databases">
        <title>Draft Genome Sequence of the Novel Agar-Digesting Marine Bacterium Q1.</title>
        <authorList>
            <person name="Li Y."/>
            <person name="Li D."/>
            <person name="Chen G."/>
            <person name="Du Z."/>
        </authorList>
    </citation>
    <scope>NUCLEOTIDE SEQUENCE [LARGE SCALE GENOMIC DNA]</scope>
    <source>
        <strain evidence="1 2">Q1</strain>
    </source>
</reference>
<evidence type="ECO:0000313" key="1">
    <source>
        <dbReference type="EMBL" id="KMT65260.1"/>
    </source>
</evidence>